<sequence length="264" mass="30631">MCRLYFKRENEGSDRARKMLSCKTCNKKYHRSCVKSWAQNRDLFHWSSWTCPSCRTCEVCRRTGDSKKLMFYERCDGAHHYYCQQPPHKNVSSGRYLCPKHTRCHSCASKVPGNGLSVRSIETQSQHPWFVVMSVSVGCIVTCTDEKYLQFHVDDNLQYRCATCLGECYQVRDLEDVVQELWRMRDKADQELTASLRAAAGLPTQEEIFSIQPYSDDEDNKPSSKNEFGHSLKFSLKGVVDKSPKKNKESLKNLETRNLLRKKD</sequence>
<evidence type="ECO:0000256" key="4">
    <source>
        <dbReference type="ARBA" id="ARBA00022771"/>
    </source>
</evidence>
<keyword evidence="7" id="KW-0804">Transcription</keyword>
<dbReference type="GO" id="GO:0005634">
    <property type="term" value="C:nucleus"/>
    <property type="evidence" value="ECO:0007669"/>
    <property type="project" value="UniProtKB-SubCell"/>
</dbReference>
<gene>
    <name evidence="11" type="ORF">LSAT_V11C400200570</name>
</gene>
<evidence type="ECO:0000256" key="8">
    <source>
        <dbReference type="ARBA" id="ARBA00023242"/>
    </source>
</evidence>
<keyword evidence="4" id="KW-0863">Zinc-finger</keyword>
<evidence type="ECO:0000256" key="6">
    <source>
        <dbReference type="ARBA" id="ARBA00023015"/>
    </source>
</evidence>
<evidence type="ECO:0000259" key="10">
    <source>
        <dbReference type="SMART" id="SM00249"/>
    </source>
</evidence>
<feature type="region of interest" description="Disordered" evidence="9">
    <location>
        <begin position="239"/>
        <end position="264"/>
    </location>
</feature>
<dbReference type="InterPro" id="IPR013083">
    <property type="entry name" value="Znf_RING/FYVE/PHD"/>
</dbReference>
<name>A0A9R1VXZ5_LACSA</name>
<dbReference type="PANTHER" id="PTHR45888:SF4">
    <property type="entry name" value="PHD FINGER PROTEIN 10"/>
    <property type="match status" value="1"/>
</dbReference>
<evidence type="ECO:0000313" key="11">
    <source>
        <dbReference type="EMBL" id="KAJ0213928.1"/>
    </source>
</evidence>
<keyword evidence="5" id="KW-0862">Zinc</keyword>
<organism evidence="11 12">
    <name type="scientific">Lactuca sativa</name>
    <name type="common">Garden lettuce</name>
    <dbReference type="NCBI Taxonomy" id="4236"/>
    <lineage>
        <taxon>Eukaryota</taxon>
        <taxon>Viridiplantae</taxon>
        <taxon>Streptophyta</taxon>
        <taxon>Embryophyta</taxon>
        <taxon>Tracheophyta</taxon>
        <taxon>Spermatophyta</taxon>
        <taxon>Magnoliopsida</taxon>
        <taxon>eudicotyledons</taxon>
        <taxon>Gunneridae</taxon>
        <taxon>Pentapetalae</taxon>
        <taxon>asterids</taxon>
        <taxon>campanulids</taxon>
        <taxon>Asterales</taxon>
        <taxon>Asteraceae</taxon>
        <taxon>Cichorioideae</taxon>
        <taxon>Cichorieae</taxon>
        <taxon>Lactucinae</taxon>
        <taxon>Lactuca</taxon>
    </lineage>
</organism>
<protein>
    <recommendedName>
        <fullName evidence="10">Zinc finger PHD-type domain-containing protein</fullName>
    </recommendedName>
</protein>
<evidence type="ECO:0000313" key="12">
    <source>
        <dbReference type="Proteomes" id="UP000235145"/>
    </source>
</evidence>
<dbReference type="InterPro" id="IPR019787">
    <property type="entry name" value="Znf_PHD-finger"/>
</dbReference>
<evidence type="ECO:0000256" key="9">
    <source>
        <dbReference type="SAM" id="MobiDB-lite"/>
    </source>
</evidence>
<dbReference type="GO" id="GO:0008270">
    <property type="term" value="F:zinc ion binding"/>
    <property type="evidence" value="ECO:0007669"/>
    <property type="project" value="UniProtKB-KW"/>
</dbReference>
<dbReference type="PANTHER" id="PTHR45888">
    <property type="entry name" value="HL01030P-RELATED"/>
    <property type="match status" value="1"/>
</dbReference>
<evidence type="ECO:0000256" key="7">
    <source>
        <dbReference type="ARBA" id="ARBA00023163"/>
    </source>
</evidence>
<keyword evidence="3" id="KW-0677">Repeat</keyword>
<evidence type="ECO:0000256" key="5">
    <source>
        <dbReference type="ARBA" id="ARBA00022833"/>
    </source>
</evidence>
<feature type="domain" description="Zinc finger PHD-type" evidence="10">
    <location>
        <begin position="1"/>
        <end position="55"/>
    </location>
</feature>
<evidence type="ECO:0000256" key="2">
    <source>
        <dbReference type="ARBA" id="ARBA00022723"/>
    </source>
</evidence>
<dbReference type="InterPro" id="IPR001965">
    <property type="entry name" value="Znf_PHD"/>
</dbReference>
<dbReference type="Pfam" id="PF00628">
    <property type="entry name" value="PHD"/>
    <property type="match status" value="2"/>
</dbReference>
<keyword evidence="6" id="KW-0805">Transcription regulation</keyword>
<accession>A0A9R1VXZ5</accession>
<dbReference type="EMBL" id="NBSK02000004">
    <property type="protein sequence ID" value="KAJ0213928.1"/>
    <property type="molecule type" value="Genomic_DNA"/>
</dbReference>
<keyword evidence="12" id="KW-1185">Reference proteome</keyword>
<dbReference type="Proteomes" id="UP000235145">
    <property type="component" value="Unassembled WGS sequence"/>
</dbReference>
<comment type="caution">
    <text evidence="11">The sequence shown here is derived from an EMBL/GenBank/DDBJ whole genome shotgun (WGS) entry which is preliminary data.</text>
</comment>
<feature type="compositionally biased region" description="Basic and acidic residues" evidence="9">
    <location>
        <begin position="239"/>
        <end position="255"/>
    </location>
</feature>
<proteinExistence type="predicted"/>
<feature type="domain" description="Zinc finger PHD-type" evidence="10">
    <location>
        <begin position="56"/>
        <end position="102"/>
    </location>
</feature>
<dbReference type="InterPro" id="IPR011011">
    <property type="entry name" value="Znf_FYVE_PHD"/>
</dbReference>
<reference evidence="11 12" key="1">
    <citation type="journal article" date="2017" name="Nat. Commun.">
        <title>Genome assembly with in vitro proximity ligation data and whole-genome triplication in lettuce.</title>
        <authorList>
            <person name="Reyes-Chin-Wo S."/>
            <person name="Wang Z."/>
            <person name="Yang X."/>
            <person name="Kozik A."/>
            <person name="Arikit S."/>
            <person name="Song C."/>
            <person name="Xia L."/>
            <person name="Froenicke L."/>
            <person name="Lavelle D.O."/>
            <person name="Truco M.J."/>
            <person name="Xia R."/>
            <person name="Zhu S."/>
            <person name="Xu C."/>
            <person name="Xu H."/>
            <person name="Xu X."/>
            <person name="Cox K."/>
            <person name="Korf I."/>
            <person name="Meyers B.C."/>
            <person name="Michelmore R.W."/>
        </authorList>
    </citation>
    <scope>NUCLEOTIDE SEQUENCE [LARGE SCALE GENOMIC DNA]</scope>
    <source>
        <strain evidence="12">cv. Salinas</strain>
        <tissue evidence="11">Seedlings</tissue>
    </source>
</reference>
<evidence type="ECO:0000256" key="1">
    <source>
        <dbReference type="ARBA" id="ARBA00004123"/>
    </source>
</evidence>
<keyword evidence="2" id="KW-0479">Metal-binding</keyword>
<dbReference type="AlphaFoldDB" id="A0A9R1VXZ5"/>
<dbReference type="SUPFAM" id="SSF57903">
    <property type="entry name" value="FYVE/PHD zinc finger"/>
    <property type="match status" value="2"/>
</dbReference>
<evidence type="ECO:0000256" key="3">
    <source>
        <dbReference type="ARBA" id="ARBA00022737"/>
    </source>
</evidence>
<dbReference type="Gene3D" id="3.30.40.10">
    <property type="entry name" value="Zinc/RING finger domain, C3HC4 (zinc finger)"/>
    <property type="match status" value="1"/>
</dbReference>
<keyword evidence="8" id="KW-0539">Nucleus</keyword>
<dbReference type="SMART" id="SM00249">
    <property type="entry name" value="PHD"/>
    <property type="match status" value="2"/>
</dbReference>
<comment type="subcellular location">
    <subcellularLocation>
        <location evidence="1">Nucleus</location>
    </subcellularLocation>
</comment>